<dbReference type="PANTHER" id="PTHR10098">
    <property type="entry name" value="RAPSYN-RELATED"/>
    <property type="match status" value="1"/>
</dbReference>
<proteinExistence type="predicted"/>
<dbReference type="OrthoDB" id="9771112at2"/>
<name>A0A1G9LD06_9FLAO</name>
<dbReference type="Gene3D" id="1.25.40.10">
    <property type="entry name" value="Tetratricopeptide repeat domain"/>
    <property type="match status" value="2"/>
</dbReference>
<evidence type="ECO:0000313" key="3">
    <source>
        <dbReference type="EMBL" id="SDL59653.1"/>
    </source>
</evidence>
<dbReference type="Proteomes" id="UP000199440">
    <property type="component" value="Unassembled WGS sequence"/>
</dbReference>
<dbReference type="Pfam" id="PF12770">
    <property type="entry name" value="CHAT"/>
    <property type="match status" value="1"/>
</dbReference>
<organism evidence="3 4">
    <name type="scientific">Kriegella aquimaris</name>
    <dbReference type="NCBI Taxonomy" id="192904"/>
    <lineage>
        <taxon>Bacteria</taxon>
        <taxon>Pseudomonadati</taxon>
        <taxon>Bacteroidota</taxon>
        <taxon>Flavobacteriia</taxon>
        <taxon>Flavobacteriales</taxon>
        <taxon>Flavobacteriaceae</taxon>
        <taxon>Kriegella</taxon>
    </lineage>
</organism>
<reference evidence="3 4" key="1">
    <citation type="submission" date="2016-10" db="EMBL/GenBank/DDBJ databases">
        <authorList>
            <person name="de Groot N.N."/>
        </authorList>
    </citation>
    <scope>NUCLEOTIDE SEQUENCE [LARGE SCALE GENOMIC DNA]</scope>
    <source>
        <strain evidence="3 4">DSM 19886</strain>
    </source>
</reference>
<dbReference type="InterPro" id="IPR011990">
    <property type="entry name" value="TPR-like_helical_dom_sf"/>
</dbReference>
<feature type="transmembrane region" description="Helical" evidence="1">
    <location>
        <begin position="84"/>
        <end position="104"/>
    </location>
</feature>
<dbReference type="EMBL" id="FNGV01000002">
    <property type="protein sequence ID" value="SDL59653.1"/>
    <property type="molecule type" value="Genomic_DNA"/>
</dbReference>
<keyword evidence="4" id="KW-1185">Reference proteome</keyword>
<feature type="domain" description="CHAT" evidence="2">
    <location>
        <begin position="692"/>
        <end position="999"/>
    </location>
</feature>
<evidence type="ECO:0000256" key="1">
    <source>
        <dbReference type="SAM" id="Phobius"/>
    </source>
</evidence>
<feature type="transmembrane region" description="Helical" evidence="1">
    <location>
        <begin position="12"/>
        <end position="31"/>
    </location>
</feature>
<feature type="transmembrane region" description="Helical" evidence="1">
    <location>
        <begin position="43"/>
        <end position="72"/>
    </location>
</feature>
<gene>
    <name evidence="3" type="ORF">SAMN04488514_1029</name>
</gene>
<keyword evidence="1" id="KW-0812">Transmembrane</keyword>
<evidence type="ECO:0000313" key="4">
    <source>
        <dbReference type="Proteomes" id="UP000199440"/>
    </source>
</evidence>
<keyword evidence="1" id="KW-1133">Transmembrane helix</keyword>
<dbReference type="STRING" id="192904.SAMN04488514_1029"/>
<protein>
    <submittedName>
        <fullName evidence="3">CHAT domain-containing protein</fullName>
    </submittedName>
</protein>
<keyword evidence="1" id="KW-0472">Membrane</keyword>
<sequence length="1001" mass="114125">MKEILNRITFWLVLALLIYFAINLVHLSWYIANPEGFFGIGYFFDILSTLITVVIVLVILIVATVMVFYFIVGFFTKKVNKKSALSFIGLLIFISFMSLFNHFWSNGISFFLNSDLSKKYGYINQTRKYLEEGKSQKAVRYAKKSYERESNVDPSRFFLLTSTYRLWSYDKKQRLLSLYGATINYGDILYNTLDSPENAIEKFKEALDIVENNLIKDQSTDLKIYPLSSIAHIYEIQGEYSKADDYYSSLEKLQADIDSQEIQDVLFSRFFLKANRAITVGDHEKAFDIYRESLDKFREQSPDKLDSPFYFQLLNLAIIDALYHENFTRAADVLVEAQTVLDKIENDLFKSQFLGIKGKYLLLASHYGQGDERLISSSFLDLFSSHKDTTIEIKMLREAELCFTEKLDISRENAGKKSPEYIQDLFALADYYVNIGDFETANPYVEEALSLMEVTGFKIRRVYEKLLFYKLLIKSELEGFDYQFAQKISQSIFESINTSFVAFTEEEKEYYAIYMNKYLGALNSAYLEQNSDKAYVAVYDNVLGIKNFALDARKNLRAYLKIANEKIKNQYADIMDRKSISNLSNEEKSDNHKRELELLKIIKEDSDYIPFKTKKTHWQQVANSLDSSQAAVEFINVEKLGTKEVIYYALVLEKNMPAPKAIRLFEEEKLKSILNVKGNSKERINQLYVQKADSLYSLIIAPVESAINSKKELLISLSGLLHNLSFPAIFKGSPLSYKIFGSTRDILKNAADSNGTINAALFGGIDYGLKKDKETPKKMEGRSPYSINTFSNLEYTEDEVLKIDSVISGRGVAAHTKIFTKEAATEKTFKNLDGRSYDIIHLATHGYYLKNYFAQDIFGVNEGLSSNSNPLARIGLALAGVNSKKGGNYGNDGLLTGMEISQMDLSNTNLVVLSACESGLGDIMSSEGVFGLQRSFKIAGVESIIVSLWQVPDKQTSELMISFYDYYVNGTPKNEALKLAQREISIKYPDPYYWAGFELIN</sequence>
<dbReference type="SUPFAM" id="SSF48452">
    <property type="entry name" value="TPR-like"/>
    <property type="match status" value="2"/>
</dbReference>
<evidence type="ECO:0000259" key="2">
    <source>
        <dbReference type="Pfam" id="PF12770"/>
    </source>
</evidence>
<accession>A0A1G9LD06</accession>
<dbReference type="InterPro" id="IPR024983">
    <property type="entry name" value="CHAT_dom"/>
</dbReference>
<dbReference type="AlphaFoldDB" id="A0A1G9LD06"/>